<dbReference type="OrthoDB" id="6941276at2"/>
<gene>
    <name evidence="1" type="ORF">CA260_13000</name>
</gene>
<dbReference type="RefSeq" id="WP_111983524.1">
    <property type="nucleotide sequence ID" value="NZ_NFZS01000004.1"/>
</dbReference>
<evidence type="ECO:0000313" key="2">
    <source>
        <dbReference type="Proteomes" id="UP000248926"/>
    </source>
</evidence>
<proteinExistence type="predicted"/>
<dbReference type="EMBL" id="NFZS01000004">
    <property type="protein sequence ID" value="RAO75030.1"/>
    <property type="molecule type" value="Genomic_DNA"/>
</dbReference>
<keyword evidence="2" id="KW-1185">Reference proteome</keyword>
<name>A0A328NXW2_9GAMM</name>
<dbReference type="AlphaFoldDB" id="A0A328NXW2"/>
<organism evidence="1 2">
    <name type="scientific">Dyella jiangningensis</name>
    <dbReference type="NCBI Taxonomy" id="1379159"/>
    <lineage>
        <taxon>Bacteria</taxon>
        <taxon>Pseudomonadati</taxon>
        <taxon>Pseudomonadota</taxon>
        <taxon>Gammaproteobacteria</taxon>
        <taxon>Lysobacterales</taxon>
        <taxon>Rhodanobacteraceae</taxon>
        <taxon>Dyella</taxon>
    </lineage>
</organism>
<accession>A0A328NXW2</accession>
<reference evidence="1 2" key="1">
    <citation type="journal article" date="2018" name="Genet. Mol. Biol.">
        <title>The genome sequence of Dyella jiangningensis FCAV SCS01 from a lignocellulose-decomposing microbial consortium metagenome reveals potential for biotechnological applications.</title>
        <authorList>
            <person name="Desiderato J.G."/>
            <person name="Alvarenga D.O."/>
            <person name="Constancio M.T.L."/>
            <person name="Alves L.M.C."/>
            <person name="Varani A.M."/>
        </authorList>
    </citation>
    <scope>NUCLEOTIDE SEQUENCE [LARGE SCALE GENOMIC DNA]</scope>
    <source>
        <strain evidence="1 2">FCAV SCS01</strain>
    </source>
</reference>
<protein>
    <recommendedName>
        <fullName evidence="3">HEAT repeat domain-containing protein</fullName>
    </recommendedName>
</protein>
<dbReference type="InterPro" id="IPR011030">
    <property type="entry name" value="Lipovitellin_superhlx_dom"/>
</dbReference>
<dbReference type="Gene3D" id="1.25.10.10">
    <property type="entry name" value="Leucine-rich Repeat Variant"/>
    <property type="match status" value="1"/>
</dbReference>
<dbReference type="Proteomes" id="UP000248926">
    <property type="component" value="Unassembled WGS sequence"/>
</dbReference>
<dbReference type="InterPro" id="IPR011989">
    <property type="entry name" value="ARM-like"/>
</dbReference>
<evidence type="ECO:0008006" key="3">
    <source>
        <dbReference type="Google" id="ProtNLM"/>
    </source>
</evidence>
<comment type="caution">
    <text evidence="1">The sequence shown here is derived from an EMBL/GenBank/DDBJ whole genome shotgun (WGS) entry which is preliminary data.</text>
</comment>
<evidence type="ECO:0000313" key="1">
    <source>
        <dbReference type="EMBL" id="RAO75030.1"/>
    </source>
</evidence>
<dbReference type="SUPFAM" id="SSF48431">
    <property type="entry name" value="Lipovitellin-phosvitin complex, superhelical domain"/>
    <property type="match status" value="1"/>
</dbReference>
<sequence length="203" mass="23339">MSVEDEFEVLRLAVIRADDEHMGDVRPMEPPLVKILDLVRNHPAKQKFFEEQFVRMATWDLLSPPELVPFCMRELRWPGVLRAVRSKYDLLHSTNSHARYMNYCSHVTRSYTDFVWEDAGMWDYYRAKELVPSVVPALVEHLASDSPDVVFNALFALEEIGPPATYAVPAIEKFIRTWRGQEDLRARARLAFKAITGKDASAG</sequence>